<sequence>MRPRKGAGARKLPKDLPKKMSNETIIITEYNKGVRCGHCGDRSKVGETWIAPEKSWIGDKAICYGHKKCVEEAIAIALLKQPSHSDCPPTSKEKTTPVIEPETAVKKGEVASQHPAISMKVAVDDCDISVEKPPATKFTKELRALLDRPDDESCKDESYRKDLENLVRLACERFDKAEAENKEHGAMKRLRDKFIYEQAQRIKELEAGQLDFAKETSRILKTKIQRITELAAENKRHQKNVNCIDSLCNSMDEFGEPHKEEKWPFLSERVHSIICDLLTEIKEFEALRDTVQISCNPPDDCNDPVVLKKYMKGCFDEAMKL</sequence>
<reference evidence="1" key="1">
    <citation type="journal article" date="2015" name="Nature">
        <title>Complex archaea that bridge the gap between prokaryotes and eukaryotes.</title>
        <authorList>
            <person name="Spang A."/>
            <person name="Saw J.H."/>
            <person name="Jorgensen S.L."/>
            <person name="Zaremba-Niedzwiedzka K."/>
            <person name="Martijn J."/>
            <person name="Lind A.E."/>
            <person name="van Eijk R."/>
            <person name="Schleper C."/>
            <person name="Guy L."/>
            <person name="Ettema T.J."/>
        </authorList>
    </citation>
    <scope>NUCLEOTIDE SEQUENCE</scope>
</reference>
<name>A0A0F9M561_9ZZZZ</name>
<comment type="caution">
    <text evidence="1">The sequence shown here is derived from an EMBL/GenBank/DDBJ whole genome shotgun (WGS) entry which is preliminary data.</text>
</comment>
<dbReference type="AlphaFoldDB" id="A0A0F9M561"/>
<organism evidence="1">
    <name type="scientific">marine sediment metagenome</name>
    <dbReference type="NCBI Taxonomy" id="412755"/>
    <lineage>
        <taxon>unclassified sequences</taxon>
        <taxon>metagenomes</taxon>
        <taxon>ecological metagenomes</taxon>
    </lineage>
</organism>
<accession>A0A0F9M561</accession>
<dbReference type="EMBL" id="LAZR01005334">
    <property type="protein sequence ID" value="KKN00799.1"/>
    <property type="molecule type" value="Genomic_DNA"/>
</dbReference>
<protein>
    <submittedName>
        <fullName evidence="1">Uncharacterized protein</fullName>
    </submittedName>
</protein>
<evidence type="ECO:0000313" key="1">
    <source>
        <dbReference type="EMBL" id="KKN00799.1"/>
    </source>
</evidence>
<proteinExistence type="predicted"/>
<gene>
    <name evidence="1" type="ORF">LCGC14_1134240</name>
</gene>